<evidence type="ECO:0008006" key="5">
    <source>
        <dbReference type="Google" id="ProtNLM"/>
    </source>
</evidence>
<accession>A0A4V3CYP1</accession>
<dbReference type="RefSeq" id="WP_133852294.1">
    <property type="nucleotide sequence ID" value="NZ_SNXZ01000005.1"/>
</dbReference>
<name>A0A4V3CYP1_LABRH</name>
<feature type="chain" id="PRO_5020907193" description="LppP/LprE lipoprotein" evidence="2">
    <location>
        <begin position="32"/>
        <end position="194"/>
    </location>
</feature>
<organism evidence="3 4">
    <name type="scientific">Labedaea rhizosphaerae</name>
    <dbReference type="NCBI Taxonomy" id="598644"/>
    <lineage>
        <taxon>Bacteria</taxon>
        <taxon>Bacillati</taxon>
        <taxon>Actinomycetota</taxon>
        <taxon>Actinomycetes</taxon>
        <taxon>Pseudonocardiales</taxon>
        <taxon>Pseudonocardiaceae</taxon>
        <taxon>Labedaea</taxon>
    </lineage>
</organism>
<evidence type="ECO:0000313" key="3">
    <source>
        <dbReference type="EMBL" id="TDP94878.1"/>
    </source>
</evidence>
<sequence>MGRAAVGAGCCALLVLLVLLAGCATTGGVQLAGPAAQVKPPPTSTPLPKGTPPSEDAVAVLRADPKLNAKIKSTLVPCEDGHYPIDDRYSDLTGDGVADLIVTLIPCLVVAKQSAAVTARTLPGYAAYIYNIKTHPAVRIFTSEDGGVEVVPESDRMFAVVHSRYLVSDDPCCPTDQSFQLYRWNGAKFVETKK</sequence>
<evidence type="ECO:0000313" key="4">
    <source>
        <dbReference type="Proteomes" id="UP000295444"/>
    </source>
</evidence>
<gene>
    <name evidence="3" type="ORF">EV186_105110</name>
</gene>
<dbReference type="AlphaFoldDB" id="A0A4V3CYP1"/>
<feature type="signal peptide" evidence="2">
    <location>
        <begin position="1"/>
        <end position="31"/>
    </location>
</feature>
<dbReference type="PROSITE" id="PS51257">
    <property type="entry name" value="PROKAR_LIPOPROTEIN"/>
    <property type="match status" value="1"/>
</dbReference>
<evidence type="ECO:0000256" key="2">
    <source>
        <dbReference type="SAM" id="SignalP"/>
    </source>
</evidence>
<feature type="region of interest" description="Disordered" evidence="1">
    <location>
        <begin position="34"/>
        <end position="54"/>
    </location>
</feature>
<feature type="compositionally biased region" description="Pro residues" evidence="1">
    <location>
        <begin position="39"/>
        <end position="51"/>
    </location>
</feature>
<proteinExistence type="predicted"/>
<dbReference type="Proteomes" id="UP000295444">
    <property type="component" value="Unassembled WGS sequence"/>
</dbReference>
<reference evidence="3 4" key="1">
    <citation type="submission" date="2019-03" db="EMBL/GenBank/DDBJ databases">
        <title>Genomic Encyclopedia of Type Strains, Phase IV (KMG-IV): sequencing the most valuable type-strain genomes for metagenomic binning, comparative biology and taxonomic classification.</title>
        <authorList>
            <person name="Goeker M."/>
        </authorList>
    </citation>
    <scope>NUCLEOTIDE SEQUENCE [LARGE SCALE GENOMIC DNA]</scope>
    <source>
        <strain evidence="3 4">DSM 45361</strain>
    </source>
</reference>
<protein>
    <recommendedName>
        <fullName evidence="5">LppP/LprE lipoprotein</fullName>
    </recommendedName>
</protein>
<keyword evidence="2" id="KW-0732">Signal</keyword>
<dbReference type="OrthoDB" id="3824278at2"/>
<dbReference type="EMBL" id="SNXZ01000005">
    <property type="protein sequence ID" value="TDP94878.1"/>
    <property type="molecule type" value="Genomic_DNA"/>
</dbReference>
<comment type="caution">
    <text evidence="3">The sequence shown here is derived from an EMBL/GenBank/DDBJ whole genome shotgun (WGS) entry which is preliminary data.</text>
</comment>
<keyword evidence="4" id="KW-1185">Reference proteome</keyword>
<evidence type="ECO:0000256" key="1">
    <source>
        <dbReference type="SAM" id="MobiDB-lite"/>
    </source>
</evidence>